<organism evidence="2 3">
    <name type="scientific">Blepharisma stoltei</name>
    <dbReference type="NCBI Taxonomy" id="1481888"/>
    <lineage>
        <taxon>Eukaryota</taxon>
        <taxon>Sar</taxon>
        <taxon>Alveolata</taxon>
        <taxon>Ciliophora</taxon>
        <taxon>Postciliodesmatophora</taxon>
        <taxon>Heterotrichea</taxon>
        <taxon>Heterotrichida</taxon>
        <taxon>Blepharismidae</taxon>
        <taxon>Blepharisma</taxon>
    </lineage>
</organism>
<dbReference type="EMBL" id="CAJZBQ010000055">
    <property type="protein sequence ID" value="CAG9332598.1"/>
    <property type="molecule type" value="Genomic_DNA"/>
</dbReference>
<proteinExistence type="predicted"/>
<dbReference type="Proteomes" id="UP001162131">
    <property type="component" value="Unassembled WGS sequence"/>
</dbReference>
<dbReference type="AlphaFoldDB" id="A0AAU9JY33"/>
<name>A0AAU9JY33_9CILI</name>
<evidence type="ECO:0000313" key="2">
    <source>
        <dbReference type="EMBL" id="CAG9332598.1"/>
    </source>
</evidence>
<gene>
    <name evidence="2" type="ORF">BSTOLATCC_MIC56892</name>
</gene>
<reference evidence="2" key="1">
    <citation type="submission" date="2021-09" db="EMBL/GenBank/DDBJ databases">
        <authorList>
            <consortium name="AG Swart"/>
            <person name="Singh M."/>
            <person name="Singh A."/>
            <person name="Seah K."/>
            <person name="Emmerich C."/>
        </authorList>
    </citation>
    <scope>NUCLEOTIDE SEQUENCE</scope>
    <source>
        <strain evidence="2">ATCC30299</strain>
    </source>
</reference>
<keyword evidence="1" id="KW-0175">Coiled coil</keyword>
<feature type="coiled-coil region" evidence="1">
    <location>
        <begin position="47"/>
        <end position="74"/>
    </location>
</feature>
<protein>
    <submittedName>
        <fullName evidence="2">Uncharacterized protein</fullName>
    </submittedName>
</protein>
<keyword evidence="3" id="KW-1185">Reference proteome</keyword>
<sequence length="526" mass="62852">MEAYKCFIPTCRSKVIYICNYLSSGSFFCATHFDSHLKDCNKEHESLHEINAVLEVLLNEKNELEKKKLKIQGITIDPDKWDYNGPKEIDKGIEKIKEMFQSALEAKSVRNLDLLIWDIMEKTQKIREKCTNYCWAYFRINFLLDKINKIISEIPIQVKNEFQFIQDNKLCELKYDSTFEEIKQKIQKYLLPFQLGIGTINEINRFCLISSWFKSKYEGYVEESTNIYNKTIGCLESLRIESIWVDWLQNCMSQLEKALRKFLLPIRKGYKILMNYSFFNLDYIQNCLLSILIDSQISNSLTNLFLLRNRFYLSEKKIKSYDEEIFANSQFMPILKNPTNKLIPPCSFVYYDSTVYSLQNPKNEPRSWVLCKHNLLKNTMNKYKIQSEMCYSNMILFNKSIIYSTNYWRIIMKFDLLIDSFSLILYSDLYFSGSRYLVSYGSRVYIFELFGSIFECEENNEYNWFKIGKTPKEWMHLKYSVYNDGALYLKFITTYSYNKPYDKSECSDVKNYWYKFDLNKKSIIKF</sequence>
<evidence type="ECO:0000313" key="3">
    <source>
        <dbReference type="Proteomes" id="UP001162131"/>
    </source>
</evidence>
<accession>A0AAU9JY33</accession>
<comment type="caution">
    <text evidence="2">The sequence shown here is derived from an EMBL/GenBank/DDBJ whole genome shotgun (WGS) entry which is preliminary data.</text>
</comment>
<evidence type="ECO:0000256" key="1">
    <source>
        <dbReference type="SAM" id="Coils"/>
    </source>
</evidence>